<protein>
    <submittedName>
        <fullName evidence="2">Uncharacterized protein</fullName>
    </submittedName>
</protein>
<dbReference type="EMBL" id="KK365147">
    <property type="protein sequence ID" value="KCZ81218.1"/>
    <property type="molecule type" value="Genomic_DNA"/>
</dbReference>
<dbReference type="OrthoDB" id="10348255at2759"/>
<sequence>MFQVRLLYFEGIQRNKIANIRLLLAARGISMSDVFNISFDNSGVLELLVKKQRAEMIILGLEQVKLKHLKNYNPCIGKAYMREGMYDMNYVSDEVLRKGTSLFKERMNKAYRDCMAKNIKRTANMLDKIRMCNPHTIQTFSRPTFSLDEMLQAQLKVVELNEPAQHPVSKDEEPETEGCCLSSQDDN</sequence>
<feature type="region of interest" description="Disordered" evidence="1">
    <location>
        <begin position="163"/>
        <end position="187"/>
    </location>
</feature>
<dbReference type="Proteomes" id="UP000030655">
    <property type="component" value="Unassembled WGS sequence"/>
</dbReference>
<dbReference type="VEuPathDB" id="MicrosporidiaDB:H312_01364"/>
<reference evidence="3" key="1">
    <citation type="submission" date="2013-02" db="EMBL/GenBank/DDBJ databases">
        <authorList>
            <consortium name="The Broad Institute Genome Sequencing Platform"/>
            <person name="Cuomo C."/>
            <person name="Becnel J."/>
            <person name="Sanscrainte N."/>
            <person name="Walker B."/>
            <person name="Young S.K."/>
            <person name="Zeng Q."/>
            <person name="Gargeya S."/>
            <person name="Fitzgerald M."/>
            <person name="Haas B."/>
            <person name="Abouelleil A."/>
            <person name="Alvarado L."/>
            <person name="Arachchi H.M."/>
            <person name="Berlin A.M."/>
            <person name="Chapman S.B."/>
            <person name="Dewar J."/>
            <person name="Goldberg J."/>
            <person name="Griggs A."/>
            <person name="Gujja S."/>
            <person name="Hansen M."/>
            <person name="Howarth C."/>
            <person name="Imamovic A."/>
            <person name="Larimer J."/>
            <person name="McCowan C."/>
            <person name="Murphy C."/>
            <person name="Neiman D."/>
            <person name="Pearson M."/>
            <person name="Priest M."/>
            <person name="Roberts A."/>
            <person name="Saif S."/>
            <person name="Shea T."/>
            <person name="Sisk P."/>
            <person name="Sykes S."/>
            <person name="Wortman J."/>
            <person name="Nusbaum C."/>
            <person name="Birren B."/>
        </authorList>
    </citation>
    <scope>NUCLEOTIDE SEQUENCE [LARGE SCALE GENOMIC DNA]</scope>
    <source>
        <strain evidence="3">PRA339</strain>
    </source>
</reference>
<gene>
    <name evidence="2" type="ORF">H312_01364</name>
</gene>
<evidence type="ECO:0000256" key="1">
    <source>
        <dbReference type="SAM" id="MobiDB-lite"/>
    </source>
</evidence>
<evidence type="ECO:0000313" key="2">
    <source>
        <dbReference type="EMBL" id="KCZ81218.1"/>
    </source>
</evidence>
<reference evidence="2 3" key="2">
    <citation type="submission" date="2014-03" db="EMBL/GenBank/DDBJ databases">
        <title>The Genome Sequence of Anncaliia algerae insect isolate PRA339.</title>
        <authorList>
            <consortium name="The Broad Institute Genome Sequencing Platform"/>
            <consortium name="The Broad Institute Genome Sequencing Center for Infectious Disease"/>
            <person name="Cuomo C."/>
            <person name="Becnel J."/>
            <person name="Sanscrainte N."/>
            <person name="Walker B."/>
            <person name="Young S.K."/>
            <person name="Zeng Q."/>
            <person name="Gargeya S."/>
            <person name="Fitzgerald M."/>
            <person name="Haas B."/>
            <person name="Abouelleil A."/>
            <person name="Alvarado L."/>
            <person name="Arachchi H.M."/>
            <person name="Berlin A.M."/>
            <person name="Chapman S.B."/>
            <person name="Dewar J."/>
            <person name="Goldberg J."/>
            <person name="Griggs A."/>
            <person name="Gujja S."/>
            <person name="Hansen M."/>
            <person name="Howarth C."/>
            <person name="Imamovic A."/>
            <person name="Larimer J."/>
            <person name="McCowan C."/>
            <person name="Murphy C."/>
            <person name="Neiman D."/>
            <person name="Pearson M."/>
            <person name="Priest M."/>
            <person name="Roberts A."/>
            <person name="Saif S."/>
            <person name="Shea T."/>
            <person name="Sisk P."/>
            <person name="Sykes S."/>
            <person name="Wortman J."/>
            <person name="Nusbaum C."/>
            <person name="Birren B."/>
        </authorList>
    </citation>
    <scope>NUCLEOTIDE SEQUENCE [LARGE SCALE GENOMIC DNA]</scope>
    <source>
        <strain evidence="2 3">PRA339</strain>
    </source>
</reference>
<dbReference type="AlphaFoldDB" id="A0A059F1Q5"/>
<accession>A0A059F1Q5</accession>
<evidence type="ECO:0000313" key="3">
    <source>
        <dbReference type="Proteomes" id="UP000030655"/>
    </source>
</evidence>
<keyword evidence="3" id="KW-1185">Reference proteome</keyword>
<proteinExistence type="predicted"/>
<name>A0A059F1Q5_9MICR</name>
<dbReference type="HOGENOM" id="CLU_1447306_0_0_1"/>
<organism evidence="2 3">
    <name type="scientific">Anncaliia algerae PRA339</name>
    <dbReference type="NCBI Taxonomy" id="1288291"/>
    <lineage>
        <taxon>Eukaryota</taxon>
        <taxon>Fungi</taxon>
        <taxon>Fungi incertae sedis</taxon>
        <taxon>Microsporidia</taxon>
        <taxon>Tubulinosematoidea</taxon>
        <taxon>Tubulinosematidae</taxon>
        <taxon>Anncaliia</taxon>
    </lineage>
</organism>